<evidence type="ECO:0000313" key="1">
    <source>
        <dbReference type="EMBL" id="BDZ76498.1"/>
    </source>
</evidence>
<proteinExistence type="predicted"/>
<name>A0ABM8I368_9FIRM</name>
<gene>
    <name evidence="1" type="ORF">Lac1_06810</name>
</gene>
<keyword evidence="2" id="KW-1185">Reference proteome</keyword>
<dbReference type="EMBL" id="AP027742">
    <property type="protein sequence ID" value="BDZ76498.1"/>
    <property type="molecule type" value="Genomic_DNA"/>
</dbReference>
<sequence length="45" mass="5054">MRSEQEVNQAIDLYADTVKRICVLHLKNSSDTEDNLSGGLFEICP</sequence>
<organism evidence="1 2">
    <name type="scientific">Claveliimonas bilis</name>
    <dbReference type="NCBI Taxonomy" id="3028070"/>
    <lineage>
        <taxon>Bacteria</taxon>
        <taxon>Bacillati</taxon>
        <taxon>Bacillota</taxon>
        <taxon>Clostridia</taxon>
        <taxon>Lachnospirales</taxon>
        <taxon>Lachnospiraceae</taxon>
        <taxon>Claveliimonas</taxon>
    </lineage>
</organism>
<protein>
    <submittedName>
        <fullName evidence="1">Uncharacterized protein</fullName>
    </submittedName>
</protein>
<reference evidence="2" key="1">
    <citation type="journal article" date="2023" name="Int. J. Syst. Evol. Microbiol.">
        <title>Claveliimonas bilis gen. nov., sp. nov., deoxycholic acid-producing bacteria isolated from human faeces, and reclassification of Sellimonas monacensis Zenner et al. 2021 as Claveliimonas monacensis comb. nov.</title>
        <authorList>
            <person name="Hisatomi A."/>
            <person name="Kastawa N.W.E.P.G."/>
            <person name="Song I."/>
            <person name="Ohkuma M."/>
            <person name="Fukiya S."/>
            <person name="Sakamoto M."/>
        </authorList>
    </citation>
    <scope>NUCLEOTIDE SEQUENCE [LARGE SCALE GENOMIC DNA]</scope>
    <source>
        <strain evidence="2">12BBH14</strain>
    </source>
</reference>
<accession>A0ABM8I368</accession>
<evidence type="ECO:0000313" key="2">
    <source>
        <dbReference type="Proteomes" id="UP001305815"/>
    </source>
</evidence>
<dbReference type="Proteomes" id="UP001305815">
    <property type="component" value="Chromosome"/>
</dbReference>